<organism evidence="8 9">
    <name type="scientific">Neptunomonas marina</name>
    <dbReference type="NCBI Taxonomy" id="1815562"/>
    <lineage>
        <taxon>Bacteria</taxon>
        <taxon>Pseudomonadati</taxon>
        <taxon>Pseudomonadota</taxon>
        <taxon>Gammaproteobacteria</taxon>
        <taxon>Oceanospirillales</taxon>
        <taxon>Oceanospirillaceae</taxon>
        <taxon>Neptunomonas</taxon>
    </lineage>
</organism>
<comment type="subcellular location">
    <subcellularLocation>
        <location evidence="1">Cell membrane</location>
        <topology evidence="1">Multi-pass membrane protein</topology>
    </subcellularLocation>
</comment>
<sequence length="332" mass="36769">MFDAHTLAIIFIGLMGLSVILYAVLDGYDLGVGILLPLDNDEHNDRMIASIGPFWDANETWLVLAVGLLLIAFPPAHSLILRELYMPTAILLISLILRGVAFDFRAKAPFGHKPTWNRVFKIGSLLAALSQGYMLGMYVMGFEKSGAAIAFSILSALGVAAAYSFIGACWLVMKTEGDLQQRAINWAKRTIWLGVIGTIAVSVVNPWINPTVYERWLSWPNVLYLAPLPILCMGLFAFSYAVLNKLPKPQDRSCWVPFVSAVAIFLLCFFGLAVSFFPYIVPGQLTIWDAAAAPESLTIILWGAIVVVPIIICYTAFAYRVFWGKVDELKYY</sequence>
<evidence type="ECO:0000256" key="4">
    <source>
        <dbReference type="ARBA" id="ARBA00022692"/>
    </source>
</evidence>
<dbReference type="Pfam" id="PF02322">
    <property type="entry name" value="Cyt_bd_oxida_II"/>
    <property type="match status" value="1"/>
</dbReference>
<evidence type="ECO:0000256" key="2">
    <source>
        <dbReference type="ARBA" id="ARBA00007543"/>
    </source>
</evidence>
<comment type="similarity">
    <text evidence="2">Belongs to the cytochrome ubiquinol oxidase subunit 2 family.</text>
</comment>
<dbReference type="EMBL" id="SACQ01000003">
    <property type="protein sequence ID" value="RVU30865.1"/>
    <property type="molecule type" value="Genomic_DNA"/>
</dbReference>
<dbReference type="GO" id="GO:0005886">
    <property type="term" value="C:plasma membrane"/>
    <property type="evidence" value="ECO:0007669"/>
    <property type="project" value="UniProtKB-SubCell"/>
</dbReference>
<accession>A0A437Q8M7</accession>
<proteinExistence type="inferred from homology"/>
<keyword evidence="9" id="KW-1185">Reference proteome</keyword>
<feature type="transmembrane region" description="Helical" evidence="7">
    <location>
        <begin position="6"/>
        <end position="25"/>
    </location>
</feature>
<evidence type="ECO:0000313" key="8">
    <source>
        <dbReference type="EMBL" id="RVU30865.1"/>
    </source>
</evidence>
<dbReference type="Proteomes" id="UP000282818">
    <property type="component" value="Unassembled WGS sequence"/>
</dbReference>
<protein>
    <submittedName>
        <fullName evidence="8">Cytochrome d ubiquinol oxidase subunit II</fullName>
    </submittedName>
</protein>
<evidence type="ECO:0000256" key="1">
    <source>
        <dbReference type="ARBA" id="ARBA00004651"/>
    </source>
</evidence>
<dbReference type="RefSeq" id="WP_127693710.1">
    <property type="nucleotide sequence ID" value="NZ_SACQ01000003.1"/>
</dbReference>
<name>A0A437Q8M7_9GAMM</name>
<dbReference type="GO" id="GO:0019646">
    <property type="term" value="P:aerobic electron transport chain"/>
    <property type="evidence" value="ECO:0007669"/>
    <property type="project" value="TreeGrafter"/>
</dbReference>
<feature type="transmembrane region" description="Helical" evidence="7">
    <location>
        <begin position="191"/>
        <end position="208"/>
    </location>
</feature>
<keyword evidence="4 7" id="KW-0812">Transmembrane</keyword>
<feature type="transmembrane region" description="Helical" evidence="7">
    <location>
        <begin position="147"/>
        <end position="171"/>
    </location>
</feature>
<feature type="transmembrane region" description="Helical" evidence="7">
    <location>
        <begin position="299"/>
        <end position="322"/>
    </location>
</feature>
<dbReference type="GO" id="GO:0009055">
    <property type="term" value="F:electron transfer activity"/>
    <property type="evidence" value="ECO:0007669"/>
    <property type="project" value="TreeGrafter"/>
</dbReference>
<dbReference type="PANTHER" id="PTHR43141">
    <property type="entry name" value="CYTOCHROME BD2 SUBUNIT II"/>
    <property type="match status" value="1"/>
</dbReference>
<evidence type="ECO:0000313" key="9">
    <source>
        <dbReference type="Proteomes" id="UP000282818"/>
    </source>
</evidence>
<dbReference type="InterPro" id="IPR003317">
    <property type="entry name" value="Cyt-d_oxidase_su2"/>
</dbReference>
<dbReference type="PANTHER" id="PTHR43141:SF2">
    <property type="entry name" value="BLR3729 PROTEIN"/>
    <property type="match status" value="1"/>
</dbReference>
<keyword evidence="6 7" id="KW-0472">Membrane</keyword>
<feature type="transmembrane region" description="Helical" evidence="7">
    <location>
        <begin position="122"/>
        <end position="141"/>
    </location>
</feature>
<evidence type="ECO:0000256" key="6">
    <source>
        <dbReference type="ARBA" id="ARBA00023136"/>
    </source>
</evidence>
<evidence type="ECO:0000256" key="7">
    <source>
        <dbReference type="SAM" id="Phobius"/>
    </source>
</evidence>
<keyword evidence="3" id="KW-1003">Cell membrane</keyword>
<comment type="caution">
    <text evidence="8">The sequence shown here is derived from an EMBL/GenBank/DDBJ whole genome shotgun (WGS) entry which is preliminary data.</text>
</comment>
<feature type="transmembrane region" description="Helical" evidence="7">
    <location>
        <begin position="84"/>
        <end position="101"/>
    </location>
</feature>
<feature type="transmembrane region" description="Helical" evidence="7">
    <location>
        <begin position="255"/>
        <end position="279"/>
    </location>
</feature>
<dbReference type="NCBIfam" id="TIGR00203">
    <property type="entry name" value="cydB"/>
    <property type="match status" value="1"/>
</dbReference>
<feature type="transmembrane region" description="Helical" evidence="7">
    <location>
        <begin position="223"/>
        <end position="243"/>
    </location>
</feature>
<evidence type="ECO:0000256" key="3">
    <source>
        <dbReference type="ARBA" id="ARBA00022475"/>
    </source>
</evidence>
<evidence type="ECO:0000256" key="5">
    <source>
        <dbReference type="ARBA" id="ARBA00022989"/>
    </source>
</evidence>
<dbReference type="GO" id="GO:0016682">
    <property type="term" value="F:oxidoreductase activity, acting on diphenols and related substances as donors, oxygen as acceptor"/>
    <property type="evidence" value="ECO:0007669"/>
    <property type="project" value="TreeGrafter"/>
</dbReference>
<keyword evidence="5 7" id="KW-1133">Transmembrane helix</keyword>
<dbReference type="GO" id="GO:0070069">
    <property type="term" value="C:cytochrome complex"/>
    <property type="evidence" value="ECO:0007669"/>
    <property type="project" value="TreeGrafter"/>
</dbReference>
<dbReference type="AlphaFoldDB" id="A0A437Q8M7"/>
<reference evidence="8 9" key="1">
    <citation type="submission" date="2019-01" db="EMBL/GenBank/DDBJ databases">
        <authorList>
            <person name="Chen W.-M."/>
        </authorList>
    </citation>
    <scope>NUCLEOTIDE SEQUENCE [LARGE SCALE GENOMIC DNA]</scope>
    <source>
        <strain evidence="8 9">HPM-16</strain>
    </source>
</reference>
<gene>
    <name evidence="8" type="primary">cydB</name>
    <name evidence="8" type="ORF">EOE65_07555</name>
</gene>